<sequence>MLRLLRLCDSDEKPALGYVYEGMMLQPLVLMNGGDYMVELLRSCKTSQKNEEDDDGVALEELDMDSFT</sequence>
<accession>A0ACB9H2H7</accession>
<comment type="caution">
    <text evidence="1">The sequence shown here is derived from an EMBL/GenBank/DDBJ whole genome shotgun (WGS) entry which is preliminary data.</text>
</comment>
<dbReference type="Proteomes" id="UP001055811">
    <property type="component" value="Linkage Group LG01"/>
</dbReference>
<keyword evidence="2" id="KW-1185">Reference proteome</keyword>
<evidence type="ECO:0000313" key="1">
    <source>
        <dbReference type="EMBL" id="KAI3790043.1"/>
    </source>
</evidence>
<organism evidence="1 2">
    <name type="scientific">Cichorium intybus</name>
    <name type="common">Chicory</name>
    <dbReference type="NCBI Taxonomy" id="13427"/>
    <lineage>
        <taxon>Eukaryota</taxon>
        <taxon>Viridiplantae</taxon>
        <taxon>Streptophyta</taxon>
        <taxon>Embryophyta</taxon>
        <taxon>Tracheophyta</taxon>
        <taxon>Spermatophyta</taxon>
        <taxon>Magnoliopsida</taxon>
        <taxon>eudicotyledons</taxon>
        <taxon>Gunneridae</taxon>
        <taxon>Pentapetalae</taxon>
        <taxon>asterids</taxon>
        <taxon>campanulids</taxon>
        <taxon>Asterales</taxon>
        <taxon>Asteraceae</taxon>
        <taxon>Cichorioideae</taxon>
        <taxon>Cichorieae</taxon>
        <taxon>Cichoriinae</taxon>
        <taxon>Cichorium</taxon>
    </lineage>
</organism>
<proteinExistence type="predicted"/>
<gene>
    <name evidence="1" type="ORF">L2E82_02855</name>
</gene>
<reference evidence="2" key="1">
    <citation type="journal article" date="2022" name="Mol. Ecol. Resour.">
        <title>The genomes of chicory, endive, great burdock and yacon provide insights into Asteraceae palaeo-polyploidization history and plant inulin production.</title>
        <authorList>
            <person name="Fan W."/>
            <person name="Wang S."/>
            <person name="Wang H."/>
            <person name="Wang A."/>
            <person name="Jiang F."/>
            <person name="Liu H."/>
            <person name="Zhao H."/>
            <person name="Xu D."/>
            <person name="Zhang Y."/>
        </authorList>
    </citation>
    <scope>NUCLEOTIDE SEQUENCE [LARGE SCALE GENOMIC DNA]</scope>
    <source>
        <strain evidence="2">cv. Punajuju</strain>
    </source>
</reference>
<dbReference type="EMBL" id="CM042009">
    <property type="protein sequence ID" value="KAI3790043.1"/>
    <property type="molecule type" value="Genomic_DNA"/>
</dbReference>
<reference evidence="1 2" key="2">
    <citation type="journal article" date="2022" name="Mol. Ecol. Resour.">
        <title>The genomes of chicory, endive, great burdock and yacon provide insights into Asteraceae paleo-polyploidization history and plant inulin production.</title>
        <authorList>
            <person name="Fan W."/>
            <person name="Wang S."/>
            <person name="Wang H."/>
            <person name="Wang A."/>
            <person name="Jiang F."/>
            <person name="Liu H."/>
            <person name="Zhao H."/>
            <person name="Xu D."/>
            <person name="Zhang Y."/>
        </authorList>
    </citation>
    <scope>NUCLEOTIDE SEQUENCE [LARGE SCALE GENOMIC DNA]</scope>
    <source>
        <strain evidence="2">cv. Punajuju</strain>
        <tissue evidence="1">Leaves</tissue>
    </source>
</reference>
<evidence type="ECO:0000313" key="2">
    <source>
        <dbReference type="Proteomes" id="UP001055811"/>
    </source>
</evidence>
<protein>
    <submittedName>
        <fullName evidence="1">Uncharacterized protein</fullName>
    </submittedName>
</protein>
<name>A0ACB9H2H7_CICIN</name>